<protein>
    <recommendedName>
        <fullName evidence="1">Glucosyltransferase 3-like C-terminal domain-containing protein</fullName>
    </recommendedName>
</protein>
<name>A0A1E3G0Q3_9BACT</name>
<reference evidence="3" key="1">
    <citation type="submission" date="2016-04" db="EMBL/GenBank/DDBJ databases">
        <title>The genome sequence project of a novel Fervidobacterium isolate from a hot spring in Thailand.</title>
        <authorList>
            <person name="Gonzalez J.M."/>
            <person name="Cuecas A."/>
            <person name="Kanoksilapatham W."/>
        </authorList>
    </citation>
    <scope>NUCLEOTIDE SEQUENCE [LARGE SCALE GENOMIC DNA]</scope>
    <source>
        <strain evidence="3">FC2004</strain>
    </source>
</reference>
<feature type="non-terminal residue" evidence="2">
    <location>
        <position position="1"/>
    </location>
</feature>
<keyword evidence="3" id="KW-1185">Reference proteome</keyword>
<dbReference type="RefSeq" id="WP_069293779.1">
    <property type="nucleotide sequence ID" value="NZ_LWAF01000018.1"/>
</dbReference>
<evidence type="ECO:0000313" key="3">
    <source>
        <dbReference type="Proteomes" id="UP000094570"/>
    </source>
</evidence>
<comment type="caution">
    <text evidence="2">The sequence shown here is derived from an EMBL/GenBank/DDBJ whole genome shotgun (WGS) entry which is preliminary data.</text>
</comment>
<dbReference type="SUPFAM" id="SSF53756">
    <property type="entry name" value="UDP-Glycosyltransferase/glycogen phosphorylase"/>
    <property type="match status" value="1"/>
</dbReference>
<gene>
    <name evidence="2" type="ORF">A4H02_08620</name>
</gene>
<proteinExistence type="predicted"/>
<dbReference type="InterPro" id="IPR058592">
    <property type="entry name" value="Gtf3_C"/>
</dbReference>
<evidence type="ECO:0000259" key="1">
    <source>
        <dbReference type="Pfam" id="PF26337"/>
    </source>
</evidence>
<evidence type="ECO:0000313" key="2">
    <source>
        <dbReference type="EMBL" id="ODN29807.1"/>
    </source>
</evidence>
<dbReference type="Gene3D" id="3.40.50.2000">
    <property type="entry name" value="Glycogen Phosphorylase B"/>
    <property type="match status" value="2"/>
</dbReference>
<feature type="domain" description="Glucosyltransferase 3-like C-terminal" evidence="1">
    <location>
        <begin position="208"/>
        <end position="377"/>
    </location>
</feature>
<dbReference type="Proteomes" id="UP000094570">
    <property type="component" value="Unassembled WGS sequence"/>
</dbReference>
<sequence length="380" mass="43553">SFYTRGEFMVNNPKQTIGFYLSTPVPAITAEKARQDCEQILETLSLERVPVSARNIGLKLWGSGKTFPRLVKFSLGIRFAVVYARDVITYFKGKDVSKQNIFFQGLLSPWEIPAVFCIRFLFRRGKRVLLVHDLESIRLRSPLRLLLERIFLKQFTDVIVHSSKMEEYVKERLKYRGKLHVLGLFDFLISDVSNLPRVGFPDSGKFEIVFAGNLSPQKSRFLYELIALRNFNPQKFVLKIYGPNFLMEEHSHPAVRYCGYFPPSTIYKELSGHFGLVWDGDSAEKLSGNTGLYLLYNSPHKVSAYIVSGMPIICPKSSAISEMIEKFNIGFCVDSLLELDKTLEKISKAQYEEWKKNVESIAKKISSGEFLKRIVKEILS</sequence>
<dbReference type="EMBL" id="LWAF01000018">
    <property type="protein sequence ID" value="ODN29807.1"/>
    <property type="molecule type" value="Genomic_DNA"/>
</dbReference>
<dbReference type="STRING" id="1008305.A4H02_08620"/>
<organism evidence="2 3">
    <name type="scientific">Fervidobacterium thailandense</name>
    <dbReference type="NCBI Taxonomy" id="1008305"/>
    <lineage>
        <taxon>Bacteria</taxon>
        <taxon>Thermotogati</taxon>
        <taxon>Thermotogota</taxon>
        <taxon>Thermotogae</taxon>
        <taxon>Thermotogales</taxon>
        <taxon>Fervidobacteriaceae</taxon>
        <taxon>Fervidobacterium</taxon>
    </lineage>
</organism>
<accession>A0A1E3G0Q3</accession>
<dbReference type="Pfam" id="PF26337">
    <property type="entry name" value="Gtf3_C"/>
    <property type="match status" value="1"/>
</dbReference>
<dbReference type="AlphaFoldDB" id="A0A1E3G0Q3"/>